<evidence type="ECO:0000256" key="3">
    <source>
        <dbReference type="ARBA" id="ARBA00023239"/>
    </source>
</evidence>
<dbReference type="InterPro" id="IPR011992">
    <property type="entry name" value="EF-hand-dom_pair"/>
</dbReference>
<dbReference type="InterPro" id="IPR003817">
    <property type="entry name" value="PS_Dcarbxylase"/>
</dbReference>
<organism evidence="7">
    <name type="scientific">Spirodela intermedia</name>
    <name type="common">Intermediate duckweed</name>
    <dbReference type="NCBI Taxonomy" id="51605"/>
    <lineage>
        <taxon>Eukaryota</taxon>
        <taxon>Viridiplantae</taxon>
        <taxon>Streptophyta</taxon>
        <taxon>Embryophyta</taxon>
        <taxon>Tracheophyta</taxon>
        <taxon>Spermatophyta</taxon>
        <taxon>Magnoliopsida</taxon>
        <taxon>Liliopsida</taxon>
        <taxon>Araceae</taxon>
        <taxon>Lemnoideae</taxon>
        <taxon>Spirodela</taxon>
    </lineage>
</organism>
<keyword evidence="2" id="KW-0106">Calcium</keyword>
<dbReference type="PROSITE" id="PS50004">
    <property type="entry name" value="C2"/>
    <property type="match status" value="1"/>
</dbReference>
<feature type="compositionally biased region" description="Polar residues" evidence="4">
    <location>
        <begin position="1"/>
        <end position="12"/>
    </location>
</feature>
<evidence type="ECO:0000256" key="2">
    <source>
        <dbReference type="ARBA" id="ARBA00022837"/>
    </source>
</evidence>
<dbReference type="Gene3D" id="1.10.238.10">
    <property type="entry name" value="EF-hand"/>
    <property type="match status" value="1"/>
</dbReference>
<dbReference type="InterPro" id="IPR018247">
    <property type="entry name" value="EF_Hand_1_Ca_BS"/>
</dbReference>
<evidence type="ECO:0000313" key="8">
    <source>
        <dbReference type="Proteomes" id="UP001189122"/>
    </source>
</evidence>
<dbReference type="EMBL" id="LR743592">
    <property type="protein sequence ID" value="CAA2620617.1"/>
    <property type="molecule type" value="Genomic_DNA"/>
</dbReference>
<evidence type="ECO:0000313" key="7">
    <source>
        <dbReference type="EMBL" id="CAA2620617.1"/>
    </source>
</evidence>
<evidence type="ECO:0000259" key="5">
    <source>
        <dbReference type="PROSITE" id="PS50004"/>
    </source>
</evidence>
<dbReference type="Pfam" id="PF13499">
    <property type="entry name" value="EF-hand_7"/>
    <property type="match status" value="1"/>
</dbReference>
<sequence length="602" mass="66604">MGHGSSRSTSPEQGVDLEETEPSRRRNLRRRFRFYRCSRDSGSNPLLKNLNSDDFAGIVCIELICAQMNFKDKWFACLSLGERTYRTATSDHTETPVWKSKLLLERDGPNIARISVFETNRLSKNNMVGYCEIDLFEVLSSDSISNISFTLADPLSSNAIVGTISLSFSVEDPIVTEQSFARRVLAIVDYNQDGILSLSEFSELITAFGNQTAISKKEELFREADKNGDGAVSVDELAILLAGHQEKELLISACPVCGEKLEGVHKLNVVIHLTLCFDEGTGNQVMTGGFLTEKQASFGWLLKLSEWAHFSSYDIGLRSGSNASHILVFDRITKRLVEEVIDGKIILSMRAIYQSKIGLTLIDKGAKSILQGISEKQGKKMSTAESAKKYQNLSNSLRELKNGARPIAFKERDDIATCAADCRLTAFESVDDSLRFWIKGRKFSIRGLLGAETYSSTFDQGSLVIFRLAPQDYHRFHSPVSGVIEKFVDILDASVNSNYCNVFTENKRAVSVAFVAVGATMVGSITFVKKDGEFINKGDQFGYFSFGGSTVICDAIEIDKDLLSNSRRSLETLVRVGMRLGVSRRSGGPIQLPRVEDCALEG</sequence>
<feature type="domain" description="EF-hand" evidence="6">
    <location>
        <begin position="212"/>
        <end position="247"/>
    </location>
</feature>
<proteinExistence type="predicted"/>
<dbReference type="InterPro" id="IPR000008">
    <property type="entry name" value="C2_dom"/>
</dbReference>
<dbReference type="InterPro" id="IPR002048">
    <property type="entry name" value="EF_hand_dom"/>
</dbReference>
<evidence type="ECO:0000259" key="6">
    <source>
        <dbReference type="PROSITE" id="PS50222"/>
    </source>
</evidence>
<dbReference type="PANTHER" id="PTHR10067:SF17">
    <property type="entry name" value="PHOSPHATIDYLSERINE DECARBOXYLASE PROENZYME 2"/>
    <property type="match status" value="1"/>
</dbReference>
<reference evidence="7 8" key="1">
    <citation type="submission" date="2019-12" db="EMBL/GenBank/DDBJ databases">
        <authorList>
            <person name="Scholz U."/>
            <person name="Mascher M."/>
            <person name="Fiebig A."/>
        </authorList>
    </citation>
    <scope>NUCLEOTIDE SEQUENCE</scope>
</reference>
<dbReference type="SMART" id="SM00054">
    <property type="entry name" value="EFh"/>
    <property type="match status" value="2"/>
</dbReference>
<accession>A0A7I8IS58</accession>
<keyword evidence="8" id="KW-1185">Reference proteome</keyword>
<protein>
    <submittedName>
        <fullName evidence="7">Uncharacterized protein</fullName>
    </submittedName>
</protein>
<keyword evidence="1" id="KW-0210">Decarboxylase</keyword>
<dbReference type="PROSITE" id="PS50222">
    <property type="entry name" value="EF_HAND_2"/>
    <property type="match status" value="2"/>
</dbReference>
<dbReference type="PANTHER" id="PTHR10067">
    <property type="entry name" value="PHOSPHATIDYLSERINE DECARBOXYLASE"/>
    <property type="match status" value="1"/>
</dbReference>
<dbReference type="Proteomes" id="UP001189122">
    <property type="component" value="Unassembled WGS sequence"/>
</dbReference>
<dbReference type="GO" id="GO:0005509">
    <property type="term" value="F:calcium ion binding"/>
    <property type="evidence" value="ECO:0007669"/>
    <property type="project" value="InterPro"/>
</dbReference>
<gene>
    <name evidence="7" type="ORF">SI7747_05006786</name>
</gene>
<dbReference type="Gene3D" id="2.60.40.150">
    <property type="entry name" value="C2 domain"/>
    <property type="match status" value="1"/>
</dbReference>
<dbReference type="GO" id="GO:0004609">
    <property type="term" value="F:phosphatidylserine decarboxylase activity"/>
    <property type="evidence" value="ECO:0007669"/>
    <property type="project" value="InterPro"/>
</dbReference>
<dbReference type="InterPro" id="IPR035892">
    <property type="entry name" value="C2_domain_sf"/>
</dbReference>
<dbReference type="EMBL" id="CACRZD030000005">
    <property type="protein sequence ID" value="CAA6660367.1"/>
    <property type="molecule type" value="Genomic_DNA"/>
</dbReference>
<keyword evidence="3" id="KW-0456">Lyase</keyword>
<dbReference type="CDD" id="cd00051">
    <property type="entry name" value="EFh"/>
    <property type="match status" value="1"/>
</dbReference>
<feature type="domain" description="C2" evidence="5">
    <location>
        <begin position="40"/>
        <end position="148"/>
    </location>
</feature>
<dbReference type="SUPFAM" id="SSF47473">
    <property type="entry name" value="EF-hand"/>
    <property type="match status" value="1"/>
</dbReference>
<dbReference type="AlphaFoldDB" id="A0A7I8IS58"/>
<name>A0A7I8IS58_SPIIN</name>
<dbReference type="GO" id="GO:0008654">
    <property type="term" value="P:phospholipid biosynthetic process"/>
    <property type="evidence" value="ECO:0007669"/>
    <property type="project" value="InterPro"/>
</dbReference>
<feature type="domain" description="EF-hand" evidence="6">
    <location>
        <begin position="176"/>
        <end position="211"/>
    </location>
</feature>
<evidence type="ECO:0000256" key="1">
    <source>
        <dbReference type="ARBA" id="ARBA00022793"/>
    </source>
</evidence>
<evidence type="ECO:0000256" key="4">
    <source>
        <dbReference type="SAM" id="MobiDB-lite"/>
    </source>
</evidence>
<feature type="region of interest" description="Disordered" evidence="4">
    <location>
        <begin position="1"/>
        <end position="23"/>
    </location>
</feature>
<dbReference type="Pfam" id="PF02666">
    <property type="entry name" value="PS_Dcarbxylase"/>
    <property type="match status" value="1"/>
</dbReference>
<dbReference type="PROSITE" id="PS00018">
    <property type="entry name" value="EF_HAND_1"/>
    <property type="match status" value="2"/>
</dbReference>
<dbReference type="Pfam" id="PF00168">
    <property type="entry name" value="C2"/>
    <property type="match status" value="1"/>
</dbReference>
<dbReference type="SUPFAM" id="SSF49562">
    <property type="entry name" value="C2 domain (Calcium/lipid-binding domain, CaLB)"/>
    <property type="match status" value="1"/>
</dbReference>